<reference evidence="1 2" key="1">
    <citation type="submission" date="2015-07" db="EMBL/GenBank/DDBJ databases">
        <title>Genome sequencing of Kibdelosporangium phytohabitans.</title>
        <authorList>
            <person name="Qin S."/>
            <person name="Xing K."/>
        </authorList>
    </citation>
    <scope>NUCLEOTIDE SEQUENCE [LARGE SCALE GENOMIC DNA]</scope>
    <source>
        <strain evidence="1 2">KLBMP1111</strain>
    </source>
</reference>
<evidence type="ECO:0000313" key="1">
    <source>
        <dbReference type="EMBL" id="ALG12009.1"/>
    </source>
</evidence>
<dbReference type="KEGG" id="kphy:AOZ06_38665"/>
<accession>A0A0N9IBD4</accession>
<dbReference type="GO" id="GO:0003677">
    <property type="term" value="F:DNA binding"/>
    <property type="evidence" value="ECO:0007669"/>
    <property type="project" value="InterPro"/>
</dbReference>
<protein>
    <recommendedName>
        <fullName evidence="3">YbaB/EbfC DNA-binding family protein</fullName>
    </recommendedName>
</protein>
<dbReference type="InterPro" id="IPR004401">
    <property type="entry name" value="YbaB/EbfC"/>
</dbReference>
<dbReference type="Proteomes" id="UP000063699">
    <property type="component" value="Chromosome"/>
</dbReference>
<keyword evidence="2" id="KW-1185">Reference proteome</keyword>
<name>A0A0N9IBD4_9PSEU</name>
<dbReference type="EMBL" id="CP012752">
    <property type="protein sequence ID" value="ALG12009.1"/>
    <property type="molecule type" value="Genomic_DNA"/>
</dbReference>
<organism evidence="1 2">
    <name type="scientific">Kibdelosporangium phytohabitans</name>
    <dbReference type="NCBI Taxonomy" id="860235"/>
    <lineage>
        <taxon>Bacteria</taxon>
        <taxon>Bacillati</taxon>
        <taxon>Actinomycetota</taxon>
        <taxon>Actinomycetes</taxon>
        <taxon>Pseudonocardiales</taxon>
        <taxon>Pseudonocardiaceae</taxon>
        <taxon>Kibdelosporangium</taxon>
    </lineage>
</organism>
<proteinExistence type="predicted"/>
<dbReference type="Gene3D" id="3.30.1310.10">
    <property type="entry name" value="Nucleoid-associated protein YbaB-like domain"/>
    <property type="match status" value="1"/>
</dbReference>
<dbReference type="AlphaFoldDB" id="A0A0N9IBD4"/>
<evidence type="ECO:0008006" key="3">
    <source>
        <dbReference type="Google" id="ProtNLM"/>
    </source>
</evidence>
<dbReference type="SUPFAM" id="SSF82607">
    <property type="entry name" value="YbaB-like"/>
    <property type="match status" value="1"/>
</dbReference>
<dbReference type="STRING" id="860235.AOZ06_38665"/>
<gene>
    <name evidence="1" type="ORF">AOZ06_38665</name>
</gene>
<dbReference type="Pfam" id="PF02575">
    <property type="entry name" value="YbaB_DNA_bd"/>
    <property type="match status" value="1"/>
</dbReference>
<sequence length="136" mass="15284">MSGVDRRNVDMLRNEFERQMTNFAENQKRINEVTATAVSPRRELSVTLGPQGTLMELNFLSSAYRRLAKNELSELVMKTIADARGKLNDQLAEIMTPMMPPGLDIKAVLEGKVSAEKLAPDESRLPALLRERLNRG</sequence>
<dbReference type="OrthoDB" id="5118533at2"/>
<dbReference type="RefSeq" id="WP_054293905.1">
    <property type="nucleotide sequence ID" value="NZ_CP012752.1"/>
</dbReference>
<dbReference type="InterPro" id="IPR036894">
    <property type="entry name" value="YbaB-like_sf"/>
</dbReference>
<evidence type="ECO:0000313" key="2">
    <source>
        <dbReference type="Proteomes" id="UP000063699"/>
    </source>
</evidence>